<dbReference type="Proteomes" id="UP001597063">
    <property type="component" value="Unassembled WGS sequence"/>
</dbReference>
<dbReference type="PANTHER" id="PTHR23513:SF11">
    <property type="entry name" value="STAPHYLOFERRIN A TRANSPORTER"/>
    <property type="match status" value="1"/>
</dbReference>
<evidence type="ECO:0000256" key="5">
    <source>
        <dbReference type="ARBA" id="ARBA00023136"/>
    </source>
</evidence>
<feature type="transmembrane region" description="Helical" evidence="6">
    <location>
        <begin position="105"/>
        <end position="123"/>
    </location>
</feature>
<keyword evidence="4 6" id="KW-1133">Transmembrane helix</keyword>
<evidence type="ECO:0000256" key="1">
    <source>
        <dbReference type="ARBA" id="ARBA00004651"/>
    </source>
</evidence>
<feature type="transmembrane region" description="Helical" evidence="6">
    <location>
        <begin position="375"/>
        <end position="394"/>
    </location>
</feature>
<feature type="transmembrane region" description="Helical" evidence="6">
    <location>
        <begin position="284"/>
        <end position="304"/>
    </location>
</feature>
<comment type="caution">
    <text evidence="7">The sequence shown here is derived from an EMBL/GenBank/DDBJ whole genome shotgun (WGS) entry which is preliminary data.</text>
</comment>
<evidence type="ECO:0000256" key="3">
    <source>
        <dbReference type="ARBA" id="ARBA00022692"/>
    </source>
</evidence>
<keyword evidence="2" id="KW-1003">Cell membrane</keyword>
<dbReference type="CDD" id="cd06173">
    <property type="entry name" value="MFS_MefA_like"/>
    <property type="match status" value="1"/>
</dbReference>
<evidence type="ECO:0000313" key="8">
    <source>
        <dbReference type="Proteomes" id="UP001597063"/>
    </source>
</evidence>
<feature type="transmembrane region" description="Helical" evidence="6">
    <location>
        <begin position="310"/>
        <end position="333"/>
    </location>
</feature>
<keyword evidence="5 6" id="KW-0472">Membrane</keyword>
<dbReference type="InterPro" id="IPR011701">
    <property type="entry name" value="MFS"/>
</dbReference>
<feature type="transmembrane region" description="Helical" evidence="6">
    <location>
        <begin position="77"/>
        <end position="99"/>
    </location>
</feature>
<dbReference type="InterPro" id="IPR036259">
    <property type="entry name" value="MFS_trans_sf"/>
</dbReference>
<comment type="subcellular location">
    <subcellularLocation>
        <location evidence="1">Cell membrane</location>
        <topology evidence="1">Multi-pass membrane protein</topology>
    </subcellularLocation>
</comment>
<evidence type="ECO:0000313" key="7">
    <source>
        <dbReference type="EMBL" id="MFD0685945.1"/>
    </source>
</evidence>
<dbReference type="Gene3D" id="1.20.1250.20">
    <property type="entry name" value="MFS general substrate transporter like domains"/>
    <property type="match status" value="1"/>
</dbReference>
<dbReference type="Pfam" id="PF07690">
    <property type="entry name" value="MFS_1"/>
    <property type="match status" value="1"/>
</dbReference>
<protein>
    <submittedName>
        <fullName evidence="7">MFS transporter</fullName>
    </submittedName>
</protein>
<feature type="transmembrane region" description="Helical" evidence="6">
    <location>
        <begin position="47"/>
        <end position="70"/>
    </location>
</feature>
<dbReference type="EMBL" id="JBHTGP010000006">
    <property type="protein sequence ID" value="MFD0685945.1"/>
    <property type="molecule type" value="Genomic_DNA"/>
</dbReference>
<feature type="transmembrane region" description="Helical" evidence="6">
    <location>
        <begin position="345"/>
        <end position="369"/>
    </location>
</feature>
<dbReference type="RefSeq" id="WP_131758605.1">
    <property type="nucleotide sequence ID" value="NZ_JBHTGP010000006.1"/>
</dbReference>
<gene>
    <name evidence="7" type="ORF">ACFQZM_15685</name>
</gene>
<reference evidence="8" key="1">
    <citation type="journal article" date="2019" name="Int. J. Syst. Evol. Microbiol.">
        <title>The Global Catalogue of Microorganisms (GCM) 10K type strain sequencing project: providing services to taxonomists for standard genome sequencing and annotation.</title>
        <authorList>
            <consortium name="The Broad Institute Genomics Platform"/>
            <consortium name="The Broad Institute Genome Sequencing Center for Infectious Disease"/>
            <person name="Wu L."/>
            <person name="Ma J."/>
        </authorList>
    </citation>
    <scope>NUCLEOTIDE SEQUENCE [LARGE SCALE GENOMIC DNA]</scope>
    <source>
        <strain evidence="8">JCM 9371</strain>
    </source>
</reference>
<feature type="transmembrane region" description="Helical" evidence="6">
    <location>
        <begin position="221"/>
        <end position="244"/>
    </location>
</feature>
<dbReference type="SUPFAM" id="SSF103473">
    <property type="entry name" value="MFS general substrate transporter"/>
    <property type="match status" value="1"/>
</dbReference>
<organism evidence="7 8">
    <name type="scientific">Actinomadura fibrosa</name>
    <dbReference type="NCBI Taxonomy" id="111802"/>
    <lineage>
        <taxon>Bacteria</taxon>
        <taxon>Bacillati</taxon>
        <taxon>Actinomycetota</taxon>
        <taxon>Actinomycetes</taxon>
        <taxon>Streptosporangiales</taxon>
        <taxon>Thermomonosporaceae</taxon>
        <taxon>Actinomadura</taxon>
    </lineage>
</organism>
<feature type="transmembrane region" description="Helical" evidence="6">
    <location>
        <begin position="172"/>
        <end position="191"/>
    </location>
</feature>
<accession>A0ABW2XJC1</accession>
<dbReference type="PANTHER" id="PTHR23513">
    <property type="entry name" value="INTEGRAL MEMBRANE EFFLUX PROTEIN-RELATED"/>
    <property type="match status" value="1"/>
</dbReference>
<keyword evidence="8" id="KW-1185">Reference proteome</keyword>
<feature type="transmembrane region" description="Helical" evidence="6">
    <location>
        <begin position="144"/>
        <end position="166"/>
    </location>
</feature>
<keyword evidence="3 6" id="KW-0812">Transmembrane</keyword>
<feature type="transmembrane region" description="Helical" evidence="6">
    <location>
        <begin position="256"/>
        <end position="277"/>
    </location>
</feature>
<proteinExistence type="predicted"/>
<evidence type="ECO:0000256" key="4">
    <source>
        <dbReference type="ARBA" id="ARBA00022989"/>
    </source>
</evidence>
<evidence type="ECO:0000256" key="6">
    <source>
        <dbReference type="SAM" id="Phobius"/>
    </source>
</evidence>
<name>A0ABW2XJC1_9ACTN</name>
<evidence type="ECO:0000256" key="2">
    <source>
        <dbReference type="ARBA" id="ARBA00022475"/>
    </source>
</evidence>
<sequence>MRREMDASRLVERRVVGLLAARLVGSAGDGFGTLALCWGRIGAGHGPSGLSVVLACKATPALLVLMGGLWGDRFSRLRVMAGAEALAALTWAALGALFLIGESPLASLGVLAFLAGLARVLFGPAERAVVADLVQGDRRRVGNALMNQAVSAGLLVGLACSGVVVAAVGPGLAAIIAAFTAVTGALILGAVKIPAHARRKVNFAVLTEMRLGWSSFTHHRWVWIPTLQFMMVVVSAAVFTSIIGPLYMSDERGGSGAWGLVESVEASGALVGAILAARWRPAHPVAAIVLLPATAAVPLFLTSIRVSWPVLAVAMLLPGICQGAYAVMWATMLQSAFPEHVLARVISWVLLGSFVVTPLALLSAGPLITASGVRAVSLVGGCLIVGATGLALLFTRSELKAPTASPIIDDADLAVGDSGRRTVVAEGA</sequence>